<organism evidence="9 10">
    <name type="scientific">Candidatus Dormiibacter inghamiae</name>
    <dbReference type="NCBI Taxonomy" id="3127013"/>
    <lineage>
        <taxon>Bacteria</taxon>
        <taxon>Bacillati</taxon>
        <taxon>Candidatus Dormiibacterota</taxon>
        <taxon>Candidatus Dormibacteria</taxon>
        <taxon>Candidatus Dormibacterales</taxon>
        <taxon>Candidatus Dormibacteraceae</taxon>
        <taxon>Candidatus Dormiibacter</taxon>
    </lineage>
</organism>
<evidence type="ECO:0000256" key="7">
    <source>
        <dbReference type="RuleBase" id="RU363032"/>
    </source>
</evidence>
<comment type="similarity">
    <text evidence="7">Belongs to the binding-protein-dependent transport system permease family.</text>
</comment>
<feature type="transmembrane region" description="Helical" evidence="7">
    <location>
        <begin position="237"/>
        <end position="263"/>
    </location>
</feature>
<feature type="domain" description="ABC transmembrane type-1" evidence="8">
    <location>
        <begin position="99"/>
        <end position="306"/>
    </location>
</feature>
<dbReference type="PANTHER" id="PTHR43163:SF6">
    <property type="entry name" value="DIPEPTIDE TRANSPORT SYSTEM PERMEASE PROTEIN DPPB-RELATED"/>
    <property type="match status" value="1"/>
</dbReference>
<keyword evidence="6 7" id="KW-0472">Membrane</keyword>
<dbReference type="Gene3D" id="1.10.3720.10">
    <property type="entry name" value="MetI-like"/>
    <property type="match status" value="1"/>
</dbReference>
<dbReference type="CDD" id="cd06261">
    <property type="entry name" value="TM_PBP2"/>
    <property type="match status" value="1"/>
</dbReference>
<dbReference type="InterPro" id="IPR000515">
    <property type="entry name" value="MetI-like"/>
</dbReference>
<evidence type="ECO:0000313" key="9">
    <source>
        <dbReference type="EMBL" id="MBJ7602031.1"/>
    </source>
</evidence>
<keyword evidence="4 7" id="KW-0812">Transmembrane</keyword>
<dbReference type="Pfam" id="PF00528">
    <property type="entry name" value="BPD_transp_1"/>
    <property type="match status" value="1"/>
</dbReference>
<dbReference type="GO" id="GO:0055085">
    <property type="term" value="P:transmembrane transport"/>
    <property type="evidence" value="ECO:0007669"/>
    <property type="project" value="InterPro"/>
</dbReference>
<feature type="transmembrane region" description="Helical" evidence="7">
    <location>
        <begin position="12"/>
        <end position="31"/>
    </location>
</feature>
<feature type="transmembrane region" description="Helical" evidence="7">
    <location>
        <begin position="183"/>
        <end position="202"/>
    </location>
</feature>
<evidence type="ECO:0000313" key="10">
    <source>
        <dbReference type="Proteomes" id="UP000620075"/>
    </source>
</evidence>
<feature type="transmembrane region" description="Helical" evidence="7">
    <location>
        <begin position="283"/>
        <end position="309"/>
    </location>
</feature>
<sequence length="315" mass="34658">MTRGTLLYIGQRTLLIVLTAFIVSSIVFIGVHQLPGNAFVGERRTSAASQQALLQHYGLDKPWPQQYGTWVTGVLTRGDLGESLKQRGQKITPLLLREARVSVSLGLFAMAFCIIFGMGLGILAAVKQNTWIDYVASFLATVGYSMPNFVTAFLLILLTVTGFYAWSGGNFYEDIGWGKLEQIPVPAIALGLLPMTLITRLTRASMLEVIRQDYVRTAWAKGLRSRVVIVRHALRNALIPVITVLGPITTGVITGSVVIEYLFGIPGLGKEFVSSIFQRDYNVVIAVFTFYAVLVGLANLAVDLVYPILDPRIRY</sequence>
<gene>
    <name evidence="9" type="ORF">JF888_02360</name>
</gene>
<feature type="transmembrane region" description="Helical" evidence="7">
    <location>
        <begin position="138"/>
        <end position="163"/>
    </location>
</feature>
<name>A0A934NB25_9BACT</name>
<dbReference type="EMBL" id="JAEKNQ010000013">
    <property type="protein sequence ID" value="MBJ7602031.1"/>
    <property type="molecule type" value="Genomic_DNA"/>
</dbReference>
<dbReference type="AlphaFoldDB" id="A0A934NB25"/>
<dbReference type="RefSeq" id="WP_338176420.1">
    <property type="nucleotide sequence ID" value="NZ_JAEKNQ010000013.1"/>
</dbReference>
<dbReference type="PANTHER" id="PTHR43163">
    <property type="entry name" value="DIPEPTIDE TRANSPORT SYSTEM PERMEASE PROTEIN DPPB-RELATED"/>
    <property type="match status" value="1"/>
</dbReference>
<comment type="subcellular location">
    <subcellularLocation>
        <location evidence="1 7">Cell membrane</location>
        <topology evidence="1 7">Multi-pass membrane protein</topology>
    </subcellularLocation>
</comment>
<keyword evidence="5 7" id="KW-1133">Transmembrane helix</keyword>
<dbReference type="InterPro" id="IPR035906">
    <property type="entry name" value="MetI-like_sf"/>
</dbReference>
<keyword evidence="2 7" id="KW-0813">Transport</keyword>
<evidence type="ECO:0000259" key="8">
    <source>
        <dbReference type="PROSITE" id="PS50928"/>
    </source>
</evidence>
<evidence type="ECO:0000256" key="6">
    <source>
        <dbReference type="ARBA" id="ARBA00023136"/>
    </source>
</evidence>
<dbReference type="SUPFAM" id="SSF161098">
    <property type="entry name" value="MetI-like"/>
    <property type="match status" value="1"/>
</dbReference>
<feature type="transmembrane region" description="Helical" evidence="7">
    <location>
        <begin position="103"/>
        <end position="126"/>
    </location>
</feature>
<evidence type="ECO:0000256" key="3">
    <source>
        <dbReference type="ARBA" id="ARBA00022475"/>
    </source>
</evidence>
<dbReference type="Proteomes" id="UP000620075">
    <property type="component" value="Unassembled WGS sequence"/>
</dbReference>
<comment type="caution">
    <text evidence="9">The sequence shown here is derived from an EMBL/GenBank/DDBJ whole genome shotgun (WGS) entry which is preliminary data.</text>
</comment>
<dbReference type="GO" id="GO:0005886">
    <property type="term" value="C:plasma membrane"/>
    <property type="evidence" value="ECO:0007669"/>
    <property type="project" value="UniProtKB-SubCell"/>
</dbReference>
<reference evidence="9 10" key="1">
    <citation type="submission" date="2020-10" db="EMBL/GenBank/DDBJ databases">
        <title>Ca. Dormibacterota MAGs.</title>
        <authorList>
            <person name="Montgomery K."/>
        </authorList>
    </citation>
    <scope>NUCLEOTIDE SEQUENCE [LARGE SCALE GENOMIC DNA]</scope>
    <source>
        <strain evidence="9">SC8811_S16_3</strain>
    </source>
</reference>
<proteinExistence type="inferred from homology"/>
<dbReference type="PROSITE" id="PS50928">
    <property type="entry name" value="ABC_TM1"/>
    <property type="match status" value="1"/>
</dbReference>
<evidence type="ECO:0000256" key="5">
    <source>
        <dbReference type="ARBA" id="ARBA00022989"/>
    </source>
</evidence>
<evidence type="ECO:0000256" key="1">
    <source>
        <dbReference type="ARBA" id="ARBA00004651"/>
    </source>
</evidence>
<keyword evidence="3" id="KW-1003">Cell membrane</keyword>
<evidence type="ECO:0000256" key="2">
    <source>
        <dbReference type="ARBA" id="ARBA00022448"/>
    </source>
</evidence>
<evidence type="ECO:0000256" key="4">
    <source>
        <dbReference type="ARBA" id="ARBA00022692"/>
    </source>
</evidence>
<protein>
    <submittedName>
        <fullName evidence="9">ABC transporter permease</fullName>
    </submittedName>
</protein>
<accession>A0A934NB25</accession>